<dbReference type="InterPro" id="IPR002347">
    <property type="entry name" value="SDR_fam"/>
</dbReference>
<organism evidence="3 4">
    <name type="scientific">Pseudonocardia zijingensis</name>
    <dbReference type="NCBI Taxonomy" id="153376"/>
    <lineage>
        <taxon>Bacteria</taxon>
        <taxon>Bacillati</taxon>
        <taxon>Actinomycetota</taxon>
        <taxon>Actinomycetes</taxon>
        <taxon>Pseudonocardiales</taxon>
        <taxon>Pseudonocardiaceae</taxon>
        <taxon>Pseudonocardia</taxon>
    </lineage>
</organism>
<gene>
    <name evidence="3" type="ORF">GCM10009559_74850</name>
</gene>
<dbReference type="PANTHER" id="PTHR42760:SF133">
    <property type="entry name" value="3-OXOACYL-[ACYL-CARRIER-PROTEIN] REDUCTASE"/>
    <property type="match status" value="1"/>
</dbReference>
<keyword evidence="2" id="KW-0560">Oxidoreductase</keyword>
<dbReference type="Pfam" id="PF13561">
    <property type="entry name" value="adh_short_C2"/>
    <property type="match status" value="1"/>
</dbReference>
<accession>A0ABN1NGA0</accession>
<dbReference type="PANTHER" id="PTHR42760">
    <property type="entry name" value="SHORT-CHAIN DEHYDROGENASES/REDUCTASES FAMILY MEMBER"/>
    <property type="match status" value="1"/>
</dbReference>
<dbReference type="Gene3D" id="3.40.50.720">
    <property type="entry name" value="NAD(P)-binding Rossmann-like Domain"/>
    <property type="match status" value="1"/>
</dbReference>
<sequence>MAEPDTREASLAQHLFRVEGRGAVVTGAGSGLGLATARVLARNGARVTLADVDEAGLQRAAADLAEEGCAVRTAVADVADRGAVDALMADAAAWDSGLHIAFANAGISAGPGFVAPEGRLDAVDDERWQRVLDVNLTGVLHTVRAAAHHMVTGYGRIVVISSLAGIRADPLVGYAYTATKAGVVALVRNAALELAPRGILVNAIAPGAFVTNIGKANPGRGRVVEEFARAAALNRLGDPAELEGLALFLASPASSYVTGAVLPIDGGATTGRNPV</sequence>
<keyword evidence="4" id="KW-1185">Reference proteome</keyword>
<proteinExistence type="inferred from homology"/>
<comment type="caution">
    <text evidence="3">The sequence shown here is derived from an EMBL/GenBank/DDBJ whole genome shotgun (WGS) entry which is preliminary data.</text>
</comment>
<dbReference type="EMBL" id="BAAAHP010000296">
    <property type="protein sequence ID" value="GAA0906427.1"/>
    <property type="molecule type" value="Genomic_DNA"/>
</dbReference>
<evidence type="ECO:0000313" key="3">
    <source>
        <dbReference type="EMBL" id="GAA0906427.1"/>
    </source>
</evidence>
<name>A0ABN1NGA0_9PSEU</name>
<dbReference type="SUPFAM" id="SSF51735">
    <property type="entry name" value="NAD(P)-binding Rossmann-fold domains"/>
    <property type="match status" value="1"/>
</dbReference>
<reference evidence="3 4" key="1">
    <citation type="journal article" date="2019" name="Int. J. Syst. Evol. Microbiol.">
        <title>The Global Catalogue of Microorganisms (GCM) 10K type strain sequencing project: providing services to taxonomists for standard genome sequencing and annotation.</title>
        <authorList>
            <consortium name="The Broad Institute Genomics Platform"/>
            <consortium name="The Broad Institute Genome Sequencing Center for Infectious Disease"/>
            <person name="Wu L."/>
            <person name="Ma J."/>
        </authorList>
    </citation>
    <scope>NUCLEOTIDE SEQUENCE [LARGE SCALE GENOMIC DNA]</scope>
    <source>
        <strain evidence="3 4">JCM 11117</strain>
    </source>
</reference>
<dbReference type="InterPro" id="IPR020904">
    <property type="entry name" value="Sc_DH/Rdtase_CS"/>
</dbReference>
<evidence type="ECO:0000313" key="4">
    <source>
        <dbReference type="Proteomes" id="UP001499967"/>
    </source>
</evidence>
<dbReference type="CDD" id="cd05233">
    <property type="entry name" value="SDR_c"/>
    <property type="match status" value="1"/>
</dbReference>
<dbReference type="PROSITE" id="PS00061">
    <property type="entry name" value="ADH_SHORT"/>
    <property type="match status" value="1"/>
</dbReference>
<comment type="similarity">
    <text evidence="1">Belongs to the short-chain dehydrogenases/reductases (SDR) family.</text>
</comment>
<protein>
    <submittedName>
        <fullName evidence="3">SDR family NAD(P)-dependent oxidoreductase</fullName>
    </submittedName>
</protein>
<dbReference type="Proteomes" id="UP001499967">
    <property type="component" value="Unassembled WGS sequence"/>
</dbReference>
<dbReference type="PRINTS" id="PR00081">
    <property type="entry name" value="GDHRDH"/>
</dbReference>
<evidence type="ECO:0000256" key="1">
    <source>
        <dbReference type="ARBA" id="ARBA00006484"/>
    </source>
</evidence>
<dbReference type="InterPro" id="IPR036291">
    <property type="entry name" value="NAD(P)-bd_dom_sf"/>
</dbReference>
<dbReference type="PRINTS" id="PR00080">
    <property type="entry name" value="SDRFAMILY"/>
</dbReference>
<evidence type="ECO:0000256" key="2">
    <source>
        <dbReference type="ARBA" id="ARBA00023002"/>
    </source>
</evidence>
<dbReference type="RefSeq" id="WP_343946585.1">
    <property type="nucleotide sequence ID" value="NZ_BAAAHP010000296.1"/>
</dbReference>